<proteinExistence type="predicted"/>
<reference evidence="1 2" key="1">
    <citation type="submission" date="2020-04" db="EMBL/GenBank/DDBJ databases">
        <title>Plant Genome Project.</title>
        <authorList>
            <person name="Zhang R.-G."/>
        </authorList>
    </citation>
    <scope>NUCLEOTIDE SEQUENCE [LARGE SCALE GENOMIC DNA]</scope>
    <source>
        <strain evidence="1">YNK0</strain>
        <tissue evidence="1">Leaf</tissue>
    </source>
</reference>
<dbReference type="Proteomes" id="UP000655225">
    <property type="component" value="Unassembled WGS sequence"/>
</dbReference>
<evidence type="ECO:0000313" key="1">
    <source>
        <dbReference type="EMBL" id="KAF8380701.1"/>
    </source>
</evidence>
<evidence type="ECO:0000313" key="2">
    <source>
        <dbReference type="Proteomes" id="UP000655225"/>
    </source>
</evidence>
<comment type="caution">
    <text evidence="1">The sequence shown here is derived from an EMBL/GenBank/DDBJ whole genome shotgun (WGS) entry which is preliminary data.</text>
</comment>
<name>A0A834YJI0_TETSI</name>
<keyword evidence="2" id="KW-1185">Reference proteome</keyword>
<sequence>MAFYVDEDEIWKCRRHPSKHRRSGVCPICLRDRLITLCPDCRNSRPCACCPISSSSYSSSSFSLLSSTDAPKSGSGVGSVGRISNLIDKEPAFRRSRSAAFPFLRPNPVDKDAGVRQPPLGNQSKSSIWSVFKSSKMKKEEEAEVVKKMVRSKSVGIPCRDSGGDVRLKGRSWYFPSPMKVFRQTKMAKIAEALICSEDWLRSSFDDDYMLSLYDDVLDPESEEDKESSS</sequence>
<organism evidence="1 2">
    <name type="scientific">Tetracentron sinense</name>
    <name type="common">Spur-leaf</name>
    <dbReference type="NCBI Taxonomy" id="13715"/>
    <lineage>
        <taxon>Eukaryota</taxon>
        <taxon>Viridiplantae</taxon>
        <taxon>Streptophyta</taxon>
        <taxon>Embryophyta</taxon>
        <taxon>Tracheophyta</taxon>
        <taxon>Spermatophyta</taxon>
        <taxon>Magnoliopsida</taxon>
        <taxon>Trochodendrales</taxon>
        <taxon>Trochodendraceae</taxon>
        <taxon>Tetracentron</taxon>
    </lineage>
</organism>
<dbReference type="EMBL" id="JABCRI010000021">
    <property type="protein sequence ID" value="KAF8380701.1"/>
    <property type="molecule type" value="Genomic_DNA"/>
</dbReference>
<accession>A0A834YJI0</accession>
<dbReference type="AlphaFoldDB" id="A0A834YJI0"/>
<dbReference type="InterPro" id="IPR008004">
    <property type="entry name" value="OCTOPUS-like"/>
</dbReference>
<dbReference type="PANTHER" id="PTHR34197:SF2">
    <property type="entry name" value="OS04G0591300 PROTEIN"/>
    <property type="match status" value="1"/>
</dbReference>
<dbReference type="OrthoDB" id="691764at2759"/>
<gene>
    <name evidence="1" type="ORF">HHK36_028191</name>
</gene>
<dbReference type="PANTHER" id="PTHR34197">
    <property type="entry name" value="OS04G0591300 PROTEIN"/>
    <property type="match status" value="1"/>
</dbReference>
<dbReference type="OMA" id="FWKPAAR"/>
<dbReference type="Pfam" id="PF05340">
    <property type="entry name" value="DUF740"/>
    <property type="match status" value="1"/>
</dbReference>
<protein>
    <submittedName>
        <fullName evidence="1">Uncharacterized protein</fullName>
    </submittedName>
</protein>